<feature type="binding site" evidence="9">
    <location>
        <position position="273"/>
    </location>
    <ligand>
        <name>substrate</name>
    </ligand>
</feature>
<dbReference type="RefSeq" id="WP_013036568.1">
    <property type="nucleotide sequence ID" value="NC_014002.1"/>
</dbReference>
<dbReference type="Gene3D" id="3.40.50.720">
    <property type="entry name" value="NAD(P)-binding Rossmann-like Domain"/>
    <property type="match status" value="1"/>
</dbReference>
<evidence type="ECO:0000256" key="9">
    <source>
        <dbReference type="HAMAP-Rule" id="MF_00956"/>
    </source>
</evidence>
<comment type="pathway">
    <text evidence="1 9">Nucleotide-sugar biosynthesis; GDP-L-fucose biosynthesis via de novo pathway; GDP-L-fucose from GDP-alpha-D-mannose: step 2/2.</text>
</comment>
<dbReference type="Proteomes" id="UP000001059">
    <property type="component" value="Chromosome"/>
</dbReference>
<evidence type="ECO:0000256" key="8">
    <source>
        <dbReference type="ARBA" id="ARBA00051935"/>
    </source>
</evidence>
<evidence type="ECO:0000313" key="11">
    <source>
        <dbReference type="EMBL" id="ADE35625.1"/>
    </source>
</evidence>
<feature type="active site" description="Proton donor/acceptor" evidence="9">
    <location>
        <position position="137"/>
    </location>
</feature>
<dbReference type="GO" id="GO:0042351">
    <property type="term" value="P:'de novo' GDP-L-fucose biosynthetic process"/>
    <property type="evidence" value="ECO:0007669"/>
    <property type="project" value="UniProtKB-UniRule"/>
</dbReference>
<feature type="binding site" evidence="9">
    <location>
        <position position="188"/>
    </location>
    <ligand>
        <name>substrate</name>
    </ligand>
</feature>
<evidence type="ECO:0000256" key="4">
    <source>
        <dbReference type="ARBA" id="ARBA00022857"/>
    </source>
</evidence>
<comment type="catalytic activity">
    <reaction evidence="8 9">
        <text>GDP-beta-L-fucose + NADP(+) = GDP-4-dehydro-alpha-D-rhamnose + NADPH + H(+)</text>
        <dbReference type="Rhea" id="RHEA:18885"/>
        <dbReference type="ChEBI" id="CHEBI:15378"/>
        <dbReference type="ChEBI" id="CHEBI:57273"/>
        <dbReference type="ChEBI" id="CHEBI:57783"/>
        <dbReference type="ChEBI" id="CHEBI:57964"/>
        <dbReference type="ChEBI" id="CHEBI:58349"/>
        <dbReference type="EC" id="1.1.1.271"/>
    </reaction>
</comment>
<dbReference type="FunFam" id="3.40.50.720:FF:000101">
    <property type="entry name" value="GDP-L-fucose synthase"/>
    <property type="match status" value="1"/>
</dbReference>
<feature type="binding site" evidence="9">
    <location>
        <begin position="106"/>
        <end position="109"/>
    </location>
    <ligand>
        <name>NADP(+)</name>
        <dbReference type="ChEBI" id="CHEBI:58349"/>
    </ligand>
</feature>
<name>D5E8W6_METMS</name>
<keyword evidence="7 9" id="KW-0511">Multifunctional enzyme</keyword>
<feature type="binding site" evidence="9">
    <location>
        <begin position="164"/>
        <end position="167"/>
    </location>
    <ligand>
        <name>NADP(+)</name>
        <dbReference type="ChEBI" id="CHEBI:58349"/>
    </ligand>
</feature>
<dbReference type="EC" id="1.1.1.271" evidence="3 9"/>
<evidence type="ECO:0000256" key="5">
    <source>
        <dbReference type="ARBA" id="ARBA00023002"/>
    </source>
</evidence>
<proteinExistence type="inferred from homology"/>
<dbReference type="PANTHER" id="PTHR43238">
    <property type="entry name" value="GDP-L-FUCOSE SYNTHASE"/>
    <property type="match status" value="1"/>
</dbReference>
<evidence type="ECO:0000313" key="12">
    <source>
        <dbReference type="Proteomes" id="UP000001059"/>
    </source>
</evidence>
<evidence type="ECO:0000256" key="6">
    <source>
        <dbReference type="ARBA" id="ARBA00023235"/>
    </source>
</evidence>
<evidence type="ECO:0000259" key="10">
    <source>
        <dbReference type="Pfam" id="PF01370"/>
    </source>
</evidence>
<keyword evidence="12" id="KW-1185">Reference proteome</keyword>
<feature type="binding site" evidence="9">
    <location>
        <position position="203"/>
    </location>
    <ligand>
        <name>substrate</name>
    </ligand>
</feature>
<comment type="function">
    <text evidence="9">Catalyzes the two-step NADP-dependent conversion of GDP-4-dehydro-6-deoxy-D-mannose to GDP-fucose, involving an epimerase and a reductase reaction.</text>
</comment>
<dbReference type="EMBL" id="CP001994">
    <property type="protein sequence ID" value="ADE35625.1"/>
    <property type="molecule type" value="Genomic_DNA"/>
</dbReference>
<evidence type="ECO:0000256" key="3">
    <source>
        <dbReference type="ARBA" id="ARBA00012371"/>
    </source>
</evidence>
<dbReference type="CDD" id="cd05239">
    <property type="entry name" value="GDP_FS_SDR_e"/>
    <property type="match status" value="1"/>
</dbReference>
<dbReference type="KEGG" id="mmh:Mmah_0089"/>
<accession>D5E8W6</accession>
<evidence type="ECO:0000256" key="7">
    <source>
        <dbReference type="ARBA" id="ARBA00023268"/>
    </source>
</evidence>
<feature type="binding site" evidence="9">
    <location>
        <position position="141"/>
    </location>
    <ligand>
        <name>NADP(+)</name>
        <dbReference type="ChEBI" id="CHEBI:58349"/>
    </ligand>
</feature>
<feature type="binding site" evidence="9">
    <location>
        <begin position="11"/>
        <end position="17"/>
    </location>
    <ligand>
        <name>NADP(+)</name>
        <dbReference type="ChEBI" id="CHEBI:58349"/>
    </ligand>
</feature>
<dbReference type="SUPFAM" id="SSF51735">
    <property type="entry name" value="NAD(P)-binding Rossmann-fold domains"/>
    <property type="match status" value="1"/>
</dbReference>
<dbReference type="GO" id="GO:0070401">
    <property type="term" value="F:NADP+ binding"/>
    <property type="evidence" value="ECO:0007669"/>
    <property type="project" value="UniProtKB-UniRule"/>
</dbReference>
<feature type="domain" description="NAD-dependent epimerase/dehydratase" evidence="10">
    <location>
        <begin position="7"/>
        <end position="241"/>
    </location>
</feature>
<dbReference type="InterPro" id="IPR001509">
    <property type="entry name" value="Epimerase_deHydtase"/>
</dbReference>
<dbReference type="GO" id="GO:0016853">
    <property type="term" value="F:isomerase activity"/>
    <property type="evidence" value="ECO:0007669"/>
    <property type="project" value="UniProtKB-KW"/>
</dbReference>
<reference evidence="11 12" key="1">
    <citation type="submission" date="2010-03" db="EMBL/GenBank/DDBJ databases">
        <title>The complete genome of Methanohalophilus mahii DSM 5219.</title>
        <authorList>
            <consortium name="US DOE Joint Genome Institute (JGI-PGF)"/>
            <person name="Lucas S."/>
            <person name="Copeland A."/>
            <person name="Lapidus A."/>
            <person name="Glavina del Rio T."/>
            <person name="Dalin E."/>
            <person name="Tice H."/>
            <person name="Bruce D."/>
            <person name="Goodwin L."/>
            <person name="Pitluck S."/>
            <person name="Kyrpides N."/>
            <person name="Mavromatis K."/>
            <person name="Ivanova N."/>
            <person name="Lykidis A."/>
            <person name="Saunders E."/>
            <person name="Brettin T."/>
            <person name="Detter J.C."/>
            <person name="Han C."/>
            <person name="Land M."/>
            <person name="Hauser L."/>
            <person name="Markowitz V."/>
            <person name="Cheng J.-F."/>
            <person name="Hugenholtz P."/>
            <person name="Woyke T."/>
            <person name="Wu D."/>
            <person name="Spring S."/>
            <person name="Schneider S."/>
            <person name="Schroeder M."/>
            <person name="Klenk H.-P."/>
            <person name="Eisen J.A."/>
        </authorList>
    </citation>
    <scope>NUCLEOTIDE SEQUENCE [LARGE SCALE GENOMIC DNA]</scope>
    <source>
        <strain evidence="12">ATCC 35705 / DSM 5219 / SLP</strain>
    </source>
</reference>
<feature type="site" description="Important for catalytic activity" evidence="9">
    <location>
        <position position="110"/>
    </location>
</feature>
<dbReference type="Gene3D" id="3.90.25.10">
    <property type="entry name" value="UDP-galactose 4-epimerase, domain 1"/>
    <property type="match status" value="1"/>
</dbReference>
<sequence>MEKTEKIYIAGHRGMVGSAIKRNLESKGYTNLICLTHSELDLTDQQAVNEFFESEKPEYVFLAAAKVGGILANSTYPAEFIYDNLMIEANIIHAAHIYGVKKLLFLGSSCIYPKFAPQPMKEEYLLTGELESTNEAYAVAKIAGIRLCKHYNQQYGTNFISVMPTNLYGPNDNFDLETSHVMPALIRKFHEAKINNESKVTIWGSGSPKREFLHVDDMADACIYLMENYDYADIGEFVNIGVGKDLSIKELAELIKDVVGYEGDIVYDSSKPDGTPRKLLDVSKLNGLGWTSSIGLKEGIKATYRWYVGN</sequence>
<keyword evidence="4 9" id="KW-0521">NADP</keyword>
<dbReference type="InterPro" id="IPR036291">
    <property type="entry name" value="NAD(P)-bd_dom_sf"/>
</dbReference>
<feature type="site" description="Important for catalytic activity" evidence="9">
    <location>
        <position position="108"/>
    </location>
</feature>
<feature type="binding site" evidence="9">
    <location>
        <position position="180"/>
    </location>
    <ligand>
        <name>NADP(+)</name>
        <dbReference type="ChEBI" id="CHEBI:58349"/>
    </ligand>
</feature>
<dbReference type="UniPathway" id="UPA00128">
    <property type="reaction ID" value="UER00191"/>
</dbReference>
<dbReference type="GO" id="GO:0050577">
    <property type="term" value="F:GDP-L-fucose synthase activity"/>
    <property type="evidence" value="ECO:0007669"/>
    <property type="project" value="UniProtKB-UniRule"/>
</dbReference>
<comment type="similarity">
    <text evidence="2 9">Belongs to the NAD(P)-dependent epimerase/dehydratase family. Fucose synthase subfamily.</text>
</comment>
<dbReference type="GeneID" id="8982220"/>
<organism evidence="11 12">
    <name type="scientific">Methanohalophilus mahii (strain ATCC 35705 / DSM 5219 / SLP)</name>
    <dbReference type="NCBI Taxonomy" id="547558"/>
    <lineage>
        <taxon>Archaea</taxon>
        <taxon>Methanobacteriati</taxon>
        <taxon>Methanobacteriota</taxon>
        <taxon>Stenosarchaea group</taxon>
        <taxon>Methanomicrobia</taxon>
        <taxon>Methanosarcinales</taxon>
        <taxon>Methanosarcinaceae</taxon>
        <taxon>Methanohalophilus</taxon>
    </lineage>
</organism>
<protein>
    <recommendedName>
        <fullName evidence="3 9">GDP-L-fucose synthase</fullName>
        <ecNumber evidence="3 9">1.1.1.271</ecNumber>
    </recommendedName>
    <alternativeName>
        <fullName evidence="9">GDP-4-keto-6-deoxy-D-mannose-3,5-epimerase-4-reductase</fullName>
    </alternativeName>
</protein>
<dbReference type="STRING" id="547558.Mmah_0089"/>
<dbReference type="OrthoDB" id="4907at2157"/>
<dbReference type="HAMAP" id="MF_00956">
    <property type="entry name" value="GDP_fucose_synth"/>
    <property type="match status" value="1"/>
</dbReference>
<evidence type="ECO:0000256" key="2">
    <source>
        <dbReference type="ARBA" id="ARBA00005959"/>
    </source>
</evidence>
<dbReference type="AlphaFoldDB" id="D5E8W6"/>
<keyword evidence="5 9" id="KW-0560">Oxidoreductase</keyword>
<dbReference type="Pfam" id="PF01370">
    <property type="entry name" value="Epimerase"/>
    <property type="match status" value="1"/>
</dbReference>
<keyword evidence="6 9" id="KW-0413">Isomerase</keyword>
<gene>
    <name evidence="9" type="primary">fcl</name>
    <name evidence="11" type="ordered locus">Mmah_0089</name>
</gene>
<evidence type="ECO:0000256" key="1">
    <source>
        <dbReference type="ARBA" id="ARBA00004883"/>
    </source>
</evidence>
<dbReference type="HOGENOM" id="CLU_007383_18_0_2"/>
<feature type="binding site" evidence="9">
    <location>
        <position position="210"/>
    </location>
    <ligand>
        <name>substrate</name>
    </ligand>
</feature>
<dbReference type="InterPro" id="IPR028614">
    <property type="entry name" value="GDP_fucose/colitose_synth"/>
</dbReference>
<dbReference type="PANTHER" id="PTHR43238:SF1">
    <property type="entry name" value="GDP-L-FUCOSE SYNTHASE"/>
    <property type="match status" value="1"/>
</dbReference>